<protein>
    <submittedName>
        <fullName evidence="3">DUF3829 domain-containing protein</fullName>
    </submittedName>
</protein>
<name>A0ABU6JNB2_9GAMM</name>
<sequence length="308" mass="34535">MNNAKKFTLTTLFSALLLCGLAGCDGQSQKPTAVAASSQSEDQKETQAISYYVEISNQLNNISGLEFAANRYKRQNIDKGDGKGTYSLTLTPSNYNYIMEQYTKAEALNYQGSPELTQAAADLKKNLETLHNEEQQLKQYYDTAEYKTDNLAKGKSADARIKDELNQALQSYAAFQSKLNVVYHQNQDKQLEAVKKGGNMYAYHQLKSLNLAEQLASLIQSPEDVQDKDKVAKADAIAKEIQDNLASLQKLIDQNPDSKKAGVPKNTVIDYLYSELKYYREFKESKNPSDLQFMIDGYNDAVTSYNRG</sequence>
<feature type="signal peptide" evidence="2">
    <location>
        <begin position="1"/>
        <end position="24"/>
    </location>
</feature>
<evidence type="ECO:0000256" key="2">
    <source>
        <dbReference type="SAM" id="SignalP"/>
    </source>
</evidence>
<keyword evidence="4" id="KW-1185">Reference proteome</keyword>
<dbReference type="PROSITE" id="PS51257">
    <property type="entry name" value="PROKAR_LIPOPROTEIN"/>
    <property type="match status" value="1"/>
</dbReference>
<keyword evidence="2" id="KW-0732">Signal</keyword>
<evidence type="ECO:0000313" key="3">
    <source>
        <dbReference type="EMBL" id="MEC5341972.1"/>
    </source>
</evidence>
<dbReference type="InterPro" id="IPR024291">
    <property type="entry name" value="DUF3829"/>
</dbReference>
<keyword evidence="1" id="KW-0175">Coiled coil</keyword>
<comment type="caution">
    <text evidence="3">The sequence shown here is derived from an EMBL/GenBank/DDBJ whole genome shotgun (WGS) entry which is preliminary data.</text>
</comment>
<proteinExistence type="predicted"/>
<evidence type="ECO:0000313" key="4">
    <source>
        <dbReference type="Proteomes" id="UP001309705"/>
    </source>
</evidence>
<reference evidence="3 4" key="1">
    <citation type="journal article" date="2017" name="Int. J. Syst. Evol. Microbiol.">
        <title>Brenneria populi subsp. brevivirga subsp. nov. isolated from symptomatic bark of Populus x euramericana canker, and description of Brenneria populi subsp. populi subsp. nov.</title>
        <authorList>
            <person name="Zheng M.H."/>
            <person name="Piao C.G."/>
            <person name="Xue H."/>
            <person name="Guo M.W."/>
            <person name="Li Y."/>
        </authorList>
    </citation>
    <scope>NUCLEOTIDE SEQUENCE [LARGE SCALE GENOMIC DNA]</scope>
    <source>
        <strain evidence="3 4">D9-5</strain>
    </source>
</reference>
<evidence type="ECO:0000256" key="1">
    <source>
        <dbReference type="SAM" id="Coils"/>
    </source>
</evidence>
<feature type="coiled-coil region" evidence="1">
    <location>
        <begin position="113"/>
        <end position="140"/>
    </location>
</feature>
<organism evidence="3 4">
    <name type="scientific">Brenneria populi</name>
    <dbReference type="NCBI Taxonomy" id="1505588"/>
    <lineage>
        <taxon>Bacteria</taxon>
        <taxon>Pseudomonadati</taxon>
        <taxon>Pseudomonadota</taxon>
        <taxon>Gammaproteobacteria</taxon>
        <taxon>Enterobacterales</taxon>
        <taxon>Pectobacteriaceae</taxon>
        <taxon>Brenneria</taxon>
    </lineage>
</organism>
<dbReference type="RefSeq" id="WP_327617124.1">
    <property type="nucleotide sequence ID" value="NZ_JAYWTM010000004.1"/>
</dbReference>
<dbReference type="Pfam" id="PF12889">
    <property type="entry name" value="DUF3829"/>
    <property type="match status" value="1"/>
</dbReference>
<gene>
    <name evidence="3" type="ORF">VSX58_05010</name>
</gene>
<dbReference type="Proteomes" id="UP001309705">
    <property type="component" value="Unassembled WGS sequence"/>
</dbReference>
<dbReference type="EMBL" id="JAYWTM010000004">
    <property type="protein sequence ID" value="MEC5341972.1"/>
    <property type="molecule type" value="Genomic_DNA"/>
</dbReference>
<feature type="chain" id="PRO_5045333162" evidence="2">
    <location>
        <begin position="25"/>
        <end position="308"/>
    </location>
</feature>
<accession>A0ABU6JNB2</accession>